<name>A0A2J6RBR1_HYAVF</name>
<dbReference type="InterPro" id="IPR002893">
    <property type="entry name" value="Znf_MYND"/>
</dbReference>
<dbReference type="GO" id="GO:0008270">
    <property type="term" value="F:zinc ion binding"/>
    <property type="evidence" value="ECO:0007669"/>
    <property type="project" value="UniProtKB-KW"/>
</dbReference>
<dbReference type="STRING" id="1149755.A0A2J6RBR1"/>
<evidence type="ECO:0000259" key="6">
    <source>
        <dbReference type="PROSITE" id="PS50865"/>
    </source>
</evidence>
<feature type="coiled-coil region" evidence="5">
    <location>
        <begin position="254"/>
        <end position="281"/>
    </location>
</feature>
<evidence type="ECO:0000256" key="2">
    <source>
        <dbReference type="ARBA" id="ARBA00022771"/>
    </source>
</evidence>
<dbReference type="Gene3D" id="6.10.140.2220">
    <property type="match status" value="1"/>
</dbReference>
<sequence length="339" mass="38566">MQLSLALRCPVCSSTEHLLRCQGCKVQVYCGREHQVSDRDAHKKACNGVKKAQQVLDIEEQKLRAHPGDFMTPPNLFEEGVGHFWGIHETRSYMRARYALIEALLKIQTPHAVQSALTHALDMLRLCRGDNIGVRECMPGMFLRLGKDQECYDFIKWYFTTGQDSHYDWGDMDLPFLDVKDADAFESVKLYTGQFSDISFVVAVALIKFRLLLDIKALQNSTVLGEKVPQELLDNIRAQLVSSIVAGNKEIMQSEDQTALIKELESQVEELYKVVKKSNKYFWPALLRPGNNLTARPQMYSMGTSEHMQLVLQYSYASWVETPGAIDMIRELSEKHPGS</sequence>
<dbReference type="AlphaFoldDB" id="A0A2J6RBR1"/>
<keyword evidence="2 4" id="KW-0863">Zinc-finger</keyword>
<dbReference type="PROSITE" id="PS50865">
    <property type="entry name" value="ZF_MYND_2"/>
    <property type="match status" value="1"/>
</dbReference>
<evidence type="ECO:0000256" key="4">
    <source>
        <dbReference type="PROSITE-ProRule" id="PRU00134"/>
    </source>
</evidence>
<reference evidence="7 8" key="1">
    <citation type="submission" date="2016-04" db="EMBL/GenBank/DDBJ databases">
        <title>A degradative enzymes factory behind the ericoid mycorrhizal symbiosis.</title>
        <authorList>
            <consortium name="DOE Joint Genome Institute"/>
            <person name="Martino E."/>
            <person name="Morin E."/>
            <person name="Grelet G."/>
            <person name="Kuo A."/>
            <person name="Kohler A."/>
            <person name="Daghino S."/>
            <person name="Barry K."/>
            <person name="Choi C."/>
            <person name="Cichocki N."/>
            <person name="Clum A."/>
            <person name="Copeland A."/>
            <person name="Hainaut M."/>
            <person name="Haridas S."/>
            <person name="Labutti K."/>
            <person name="Lindquist E."/>
            <person name="Lipzen A."/>
            <person name="Khouja H.-R."/>
            <person name="Murat C."/>
            <person name="Ohm R."/>
            <person name="Olson A."/>
            <person name="Spatafora J."/>
            <person name="Veneault-Fourrey C."/>
            <person name="Henrissat B."/>
            <person name="Grigoriev I."/>
            <person name="Martin F."/>
            <person name="Perotto S."/>
        </authorList>
    </citation>
    <scope>NUCLEOTIDE SEQUENCE [LARGE SCALE GENOMIC DNA]</scope>
    <source>
        <strain evidence="7 8">F</strain>
    </source>
</reference>
<dbReference type="Pfam" id="PF01753">
    <property type="entry name" value="zf-MYND"/>
    <property type="match status" value="1"/>
</dbReference>
<accession>A0A2J6RBR1</accession>
<evidence type="ECO:0000256" key="1">
    <source>
        <dbReference type="ARBA" id="ARBA00022723"/>
    </source>
</evidence>
<dbReference type="Proteomes" id="UP000235786">
    <property type="component" value="Unassembled WGS sequence"/>
</dbReference>
<protein>
    <recommendedName>
        <fullName evidence="6">MYND-type domain-containing protein</fullName>
    </recommendedName>
</protein>
<keyword evidence="1" id="KW-0479">Metal-binding</keyword>
<keyword evidence="3" id="KW-0862">Zinc</keyword>
<evidence type="ECO:0000256" key="3">
    <source>
        <dbReference type="ARBA" id="ARBA00022833"/>
    </source>
</evidence>
<dbReference type="SUPFAM" id="SSF144232">
    <property type="entry name" value="HIT/MYND zinc finger-like"/>
    <property type="match status" value="1"/>
</dbReference>
<gene>
    <name evidence="7" type="ORF">L207DRAFT_515691</name>
</gene>
<dbReference type="EMBL" id="KZ613951">
    <property type="protein sequence ID" value="PMD35949.1"/>
    <property type="molecule type" value="Genomic_DNA"/>
</dbReference>
<evidence type="ECO:0000256" key="5">
    <source>
        <dbReference type="SAM" id="Coils"/>
    </source>
</evidence>
<evidence type="ECO:0000313" key="7">
    <source>
        <dbReference type="EMBL" id="PMD35949.1"/>
    </source>
</evidence>
<feature type="domain" description="MYND-type" evidence="6">
    <location>
        <begin position="9"/>
        <end position="46"/>
    </location>
</feature>
<dbReference type="OrthoDB" id="5952526at2759"/>
<keyword evidence="5" id="KW-0175">Coiled coil</keyword>
<dbReference type="PROSITE" id="PS01360">
    <property type="entry name" value="ZF_MYND_1"/>
    <property type="match status" value="1"/>
</dbReference>
<organism evidence="7 8">
    <name type="scientific">Hyaloscypha variabilis (strain UAMH 11265 / GT02V1 / F)</name>
    <name type="common">Meliniomyces variabilis</name>
    <dbReference type="NCBI Taxonomy" id="1149755"/>
    <lineage>
        <taxon>Eukaryota</taxon>
        <taxon>Fungi</taxon>
        <taxon>Dikarya</taxon>
        <taxon>Ascomycota</taxon>
        <taxon>Pezizomycotina</taxon>
        <taxon>Leotiomycetes</taxon>
        <taxon>Helotiales</taxon>
        <taxon>Hyaloscyphaceae</taxon>
        <taxon>Hyaloscypha</taxon>
        <taxon>Hyaloscypha variabilis</taxon>
    </lineage>
</organism>
<proteinExistence type="predicted"/>
<evidence type="ECO:0000313" key="8">
    <source>
        <dbReference type="Proteomes" id="UP000235786"/>
    </source>
</evidence>
<keyword evidence="8" id="KW-1185">Reference proteome</keyword>